<feature type="chain" id="PRO_5040128515" evidence="1">
    <location>
        <begin position="26"/>
        <end position="139"/>
    </location>
</feature>
<evidence type="ECO:0000256" key="1">
    <source>
        <dbReference type="SAM" id="SignalP"/>
    </source>
</evidence>
<keyword evidence="1" id="KW-0732">Signal</keyword>
<dbReference type="AlphaFoldDB" id="A0A9P5SU25"/>
<sequence>MRSSFSFFVALISTLIALTSSTTQAQSTKCYACIQKAILTVAGCTTLTPTQLTTVDSIIHGADKNPSGFKTQDPASFNCLVGLMWDSIQYKGQLWGNCLNPDTACPWAEMMQYLEMIPRTAAVFGAPNPPAQVLLNGPA</sequence>
<dbReference type="Proteomes" id="UP000696485">
    <property type="component" value="Unassembled WGS sequence"/>
</dbReference>
<proteinExistence type="predicted"/>
<evidence type="ECO:0000313" key="2">
    <source>
        <dbReference type="EMBL" id="KAF9335274.1"/>
    </source>
</evidence>
<organism evidence="2 3">
    <name type="scientific">Podila minutissima</name>
    <dbReference type="NCBI Taxonomy" id="64525"/>
    <lineage>
        <taxon>Eukaryota</taxon>
        <taxon>Fungi</taxon>
        <taxon>Fungi incertae sedis</taxon>
        <taxon>Mucoromycota</taxon>
        <taxon>Mortierellomycotina</taxon>
        <taxon>Mortierellomycetes</taxon>
        <taxon>Mortierellales</taxon>
        <taxon>Mortierellaceae</taxon>
        <taxon>Podila</taxon>
    </lineage>
</organism>
<accession>A0A9P5SU25</accession>
<dbReference type="EMBL" id="JAAAUY010000108">
    <property type="protein sequence ID" value="KAF9335274.1"/>
    <property type="molecule type" value="Genomic_DNA"/>
</dbReference>
<gene>
    <name evidence="2" type="ORF">BG006_000492</name>
</gene>
<reference evidence="2" key="1">
    <citation type="journal article" date="2020" name="Fungal Divers.">
        <title>Resolving the Mortierellaceae phylogeny through synthesis of multi-gene phylogenetics and phylogenomics.</title>
        <authorList>
            <person name="Vandepol N."/>
            <person name="Liber J."/>
            <person name="Desiro A."/>
            <person name="Na H."/>
            <person name="Kennedy M."/>
            <person name="Barry K."/>
            <person name="Grigoriev I.V."/>
            <person name="Miller A.N."/>
            <person name="O'Donnell K."/>
            <person name="Stajich J.E."/>
            <person name="Bonito G."/>
        </authorList>
    </citation>
    <scope>NUCLEOTIDE SEQUENCE</scope>
    <source>
        <strain evidence="2">NVP1</strain>
    </source>
</reference>
<name>A0A9P5SU25_9FUNG</name>
<protein>
    <submittedName>
        <fullName evidence="2">Uncharacterized protein</fullName>
    </submittedName>
</protein>
<feature type="signal peptide" evidence="1">
    <location>
        <begin position="1"/>
        <end position="25"/>
    </location>
</feature>
<keyword evidence="3" id="KW-1185">Reference proteome</keyword>
<comment type="caution">
    <text evidence="2">The sequence shown here is derived from an EMBL/GenBank/DDBJ whole genome shotgun (WGS) entry which is preliminary data.</text>
</comment>
<evidence type="ECO:0000313" key="3">
    <source>
        <dbReference type="Proteomes" id="UP000696485"/>
    </source>
</evidence>